<dbReference type="Gene3D" id="2.40.160.50">
    <property type="entry name" value="membrane protein fhac: a member of the omp85/tpsb transporter family"/>
    <property type="match status" value="1"/>
</dbReference>
<evidence type="ECO:0000256" key="3">
    <source>
        <dbReference type="ARBA" id="ARBA00022692"/>
    </source>
</evidence>
<protein>
    <submittedName>
        <fullName evidence="8">BamA/TamA family outer membrane protein</fullName>
    </submittedName>
</protein>
<keyword evidence="5" id="KW-0472">Membrane</keyword>
<dbReference type="GO" id="GO:0071709">
    <property type="term" value="P:membrane assembly"/>
    <property type="evidence" value="ECO:0007669"/>
    <property type="project" value="InterPro"/>
</dbReference>
<dbReference type="InterPro" id="IPR039910">
    <property type="entry name" value="D15-like"/>
</dbReference>
<feature type="domain" description="POTRA" evidence="7">
    <location>
        <begin position="423"/>
        <end position="498"/>
    </location>
</feature>
<comment type="caution">
    <text evidence="8">The sequence shown here is derived from an EMBL/GenBank/DDBJ whole genome shotgun (WGS) entry which is preliminary data.</text>
</comment>
<keyword evidence="3" id="KW-0812">Transmembrane</keyword>
<evidence type="ECO:0000256" key="6">
    <source>
        <dbReference type="ARBA" id="ARBA00023237"/>
    </source>
</evidence>
<accession>A0A9X1HM57</accession>
<dbReference type="InterPro" id="IPR034746">
    <property type="entry name" value="POTRA"/>
</dbReference>
<comment type="subcellular location">
    <subcellularLocation>
        <location evidence="1">Membrane</location>
    </subcellularLocation>
</comment>
<dbReference type="InterPro" id="IPR023707">
    <property type="entry name" value="OM_assembly_BamA"/>
</dbReference>
<keyword evidence="6" id="KW-0998">Cell outer membrane</keyword>
<dbReference type="Gene3D" id="3.10.20.310">
    <property type="entry name" value="membrane protein fhac"/>
    <property type="match status" value="5"/>
</dbReference>
<keyword evidence="4" id="KW-0732">Signal</keyword>
<keyword evidence="2" id="KW-1134">Transmembrane beta strand</keyword>
<evidence type="ECO:0000256" key="2">
    <source>
        <dbReference type="ARBA" id="ARBA00022452"/>
    </source>
</evidence>
<dbReference type="PROSITE" id="PS51779">
    <property type="entry name" value="POTRA"/>
    <property type="match status" value="2"/>
</dbReference>
<dbReference type="InterPro" id="IPR010827">
    <property type="entry name" value="BamA/TamA_POTRA"/>
</dbReference>
<evidence type="ECO:0000313" key="9">
    <source>
        <dbReference type="Proteomes" id="UP001139409"/>
    </source>
</evidence>
<evidence type="ECO:0000256" key="4">
    <source>
        <dbReference type="ARBA" id="ARBA00022729"/>
    </source>
</evidence>
<dbReference type="PANTHER" id="PTHR12815:SF47">
    <property type="entry name" value="TRANSLOCATION AND ASSEMBLY MODULE SUBUNIT TAMA"/>
    <property type="match status" value="1"/>
</dbReference>
<dbReference type="RefSeq" id="WP_225697515.1">
    <property type="nucleotide sequence ID" value="NZ_JAIXNE010000001.1"/>
</dbReference>
<sequence>MRKIFLVILVCLLVTEAESQIRRQRNNQEPTPREESSVANYARPQEYTIASIEVEGLRVLDKNALISLTGLKVGDKIKVPGDKASNAIRKLWTYGLIGDAALRIDKIEGENIFLTLVLNERPRLTGFTFEGIKTSKESDLREDLNLIRGKIISDAVIRNTEMTVKNYFVDKGFLNTEVNVIQEEDTINTDGVKLRIVIDTKSKVRINRIEFIGNNEIEDAKLKSKMKSTHEKARVSIFKRAAETVAGVSPKKMVEFVDSSYDVTGSDLKAFINDNIKLNFFRSSKFIKSDFEDDKKLVIDYYNSRGFRDAQIVEDSIYAVDDNTINVVMRVEEGNRYYFRNIIWTGNYIYTDAALDDVLGINKGDIYNREMIDRKLTFNPKGPDISGLYYDNGYLFFSINPTEVAVEGDSIDIEMRISEGEQATIKNVIIKGNDRTRDHVIRRELYTVPGRKFSRYDIIRTNQTLASLGYFDPEQISPNPIPNPADGTVDIEWNLVERSSDQIELSGGFGAQFGFIGTLGLVLNNFSLRNMMKGKFTPIPVGDGQRLAIRAQANGRQFQNYSFSFTEPWLGGRKPNSFTLSLNYSVQRARVVDYNSAGGEFFPPFNEYNAKLGVKGITVGLGRRLQWPDNYFQLTNSLSYLQYSLENYGTRGLGFSDGPANSFTLNFTLARNSIDDPMYPKSGSSISLSASFTPPYSLFKSDEYWKLSSAEIEDVYGDVDAQFPDAGDLFLRSQYAAEIRNRENSERYKWIEYHKWMFDAKFYMTVIGKLVLETKMHFGFIGSYNKSVGVGPFERFYLGGDGLSGNNFLLGTDIIGLRGYDNNVITPPNYGLAVSEFTQNTIEGGTVYNKFGVELRYPVTTGQAATIYGFLFAEGGNNWNTFNKFNPFDLYRSAGFGARIFMPAFGLIGISWGYGFDVLPGRTETQGALFQFTIGQQIR</sequence>
<dbReference type="GO" id="GO:0019867">
    <property type="term" value="C:outer membrane"/>
    <property type="evidence" value="ECO:0007669"/>
    <property type="project" value="InterPro"/>
</dbReference>
<dbReference type="AlphaFoldDB" id="A0A9X1HM57"/>
<dbReference type="Proteomes" id="UP001139409">
    <property type="component" value="Unassembled WGS sequence"/>
</dbReference>
<keyword evidence="9" id="KW-1185">Reference proteome</keyword>
<dbReference type="EMBL" id="JAIXNE010000001">
    <property type="protein sequence ID" value="MCA6074421.1"/>
    <property type="molecule type" value="Genomic_DNA"/>
</dbReference>
<reference evidence="8" key="1">
    <citation type="submission" date="2021-09" db="EMBL/GenBank/DDBJ databases">
        <title>Fulvivirga sp. isolated from coastal sediment.</title>
        <authorList>
            <person name="Yu H."/>
        </authorList>
    </citation>
    <scope>NUCLEOTIDE SEQUENCE</scope>
    <source>
        <strain evidence="8">1062</strain>
    </source>
</reference>
<dbReference type="Pfam" id="PF07244">
    <property type="entry name" value="POTRA"/>
    <property type="match status" value="4"/>
</dbReference>
<evidence type="ECO:0000313" key="8">
    <source>
        <dbReference type="EMBL" id="MCA6074421.1"/>
    </source>
</evidence>
<evidence type="ECO:0000259" key="7">
    <source>
        <dbReference type="PROSITE" id="PS51779"/>
    </source>
</evidence>
<dbReference type="PANTHER" id="PTHR12815">
    <property type="entry name" value="SORTING AND ASSEMBLY MACHINERY SAMM50 PROTEIN FAMILY MEMBER"/>
    <property type="match status" value="1"/>
</dbReference>
<dbReference type="PIRSF" id="PIRSF006076">
    <property type="entry name" value="OM_assembly_OMP85"/>
    <property type="match status" value="1"/>
</dbReference>
<organism evidence="8 9">
    <name type="scientific">Fulvivirga sedimenti</name>
    <dbReference type="NCBI Taxonomy" id="2879465"/>
    <lineage>
        <taxon>Bacteria</taxon>
        <taxon>Pseudomonadati</taxon>
        <taxon>Bacteroidota</taxon>
        <taxon>Cytophagia</taxon>
        <taxon>Cytophagales</taxon>
        <taxon>Fulvivirgaceae</taxon>
        <taxon>Fulvivirga</taxon>
    </lineage>
</organism>
<proteinExistence type="predicted"/>
<evidence type="ECO:0000256" key="5">
    <source>
        <dbReference type="ARBA" id="ARBA00023136"/>
    </source>
</evidence>
<evidence type="ECO:0000256" key="1">
    <source>
        <dbReference type="ARBA" id="ARBA00004370"/>
    </source>
</evidence>
<feature type="domain" description="POTRA" evidence="7">
    <location>
        <begin position="47"/>
        <end position="121"/>
    </location>
</feature>
<name>A0A9X1HM57_9BACT</name>
<gene>
    <name evidence="8" type="ORF">LDX50_06050</name>
</gene>